<evidence type="ECO:0000313" key="3">
    <source>
        <dbReference type="Proteomes" id="UP001378956"/>
    </source>
</evidence>
<sequence>MDNNTLSAFLQGKSPSSIELFNHLVSCYQQLGEVKFHTTKTMIAFSSRINFAYVIQFGKNFIDVVFPFKQPYEDNMCFRKIKLVPGSDDYNHHLRIYYKEDINDEVLKYMSMAYKNGNVKLC</sequence>
<keyword evidence="3" id="KW-1185">Reference proteome</keyword>
<dbReference type="EMBL" id="JBBEUB010000008">
    <property type="protein sequence ID" value="MEJ2904959.1"/>
    <property type="molecule type" value="Genomic_DNA"/>
</dbReference>
<dbReference type="RefSeq" id="WP_172661097.1">
    <property type="nucleotide sequence ID" value="NZ_CBFGNQ010000008.1"/>
</dbReference>
<protein>
    <submittedName>
        <fullName evidence="2">DUF5655 domain-containing protein</fullName>
    </submittedName>
</protein>
<proteinExistence type="predicted"/>
<dbReference type="Proteomes" id="UP001378956">
    <property type="component" value="Unassembled WGS sequence"/>
</dbReference>
<accession>A0ABU8NSP4</accession>
<evidence type="ECO:0000259" key="1">
    <source>
        <dbReference type="Pfam" id="PF18899"/>
    </source>
</evidence>
<name>A0ABU8NSP4_9SPHI</name>
<gene>
    <name evidence="2" type="ORF">WAE58_21110</name>
</gene>
<dbReference type="InterPro" id="IPR043714">
    <property type="entry name" value="DUF5655"/>
</dbReference>
<feature type="domain" description="DUF5655" evidence="1">
    <location>
        <begin position="8"/>
        <end position="115"/>
    </location>
</feature>
<comment type="caution">
    <text evidence="2">The sequence shown here is derived from an EMBL/GenBank/DDBJ whole genome shotgun (WGS) entry which is preliminary data.</text>
</comment>
<dbReference type="Pfam" id="PF18899">
    <property type="entry name" value="DUF5655"/>
    <property type="match status" value="1"/>
</dbReference>
<evidence type="ECO:0000313" key="2">
    <source>
        <dbReference type="EMBL" id="MEJ2904959.1"/>
    </source>
</evidence>
<reference evidence="2 3" key="1">
    <citation type="submission" date="2024-03" db="EMBL/GenBank/DDBJ databases">
        <title>Sequence of Lycoming College Course Isolates.</title>
        <authorList>
            <person name="Plotts O."/>
            <person name="Newman J."/>
        </authorList>
    </citation>
    <scope>NUCLEOTIDE SEQUENCE [LARGE SCALE GENOMIC DNA]</scope>
    <source>
        <strain evidence="2 3">CJB-3</strain>
    </source>
</reference>
<organism evidence="2 3">
    <name type="scientific">Pedobacter panaciterrae</name>
    <dbReference type="NCBI Taxonomy" id="363849"/>
    <lineage>
        <taxon>Bacteria</taxon>
        <taxon>Pseudomonadati</taxon>
        <taxon>Bacteroidota</taxon>
        <taxon>Sphingobacteriia</taxon>
        <taxon>Sphingobacteriales</taxon>
        <taxon>Sphingobacteriaceae</taxon>
        <taxon>Pedobacter</taxon>
    </lineage>
</organism>